<feature type="transmembrane region" description="Helical" evidence="1">
    <location>
        <begin position="29"/>
        <end position="48"/>
    </location>
</feature>
<keyword evidence="3" id="KW-1185">Reference proteome</keyword>
<accession>A0A811VBI3</accession>
<comment type="caution">
    <text evidence="2">The sequence shown here is derived from an EMBL/GenBank/DDBJ whole genome shotgun (WGS) entry which is preliminary data.</text>
</comment>
<name>A0A811VBI3_CERCA</name>
<keyword evidence="1" id="KW-0472">Membrane</keyword>
<dbReference type="Proteomes" id="UP000606786">
    <property type="component" value="Unassembled WGS sequence"/>
</dbReference>
<reference evidence="2" key="1">
    <citation type="submission" date="2020-11" db="EMBL/GenBank/DDBJ databases">
        <authorList>
            <person name="Whitehead M."/>
        </authorList>
    </citation>
    <scope>NUCLEOTIDE SEQUENCE</scope>
    <source>
        <strain evidence="2">EGII</strain>
    </source>
</reference>
<proteinExistence type="predicted"/>
<dbReference type="EMBL" id="CAJHJT010000056">
    <property type="protein sequence ID" value="CAD7012374.1"/>
    <property type="molecule type" value="Genomic_DNA"/>
</dbReference>
<evidence type="ECO:0000313" key="3">
    <source>
        <dbReference type="Proteomes" id="UP000606786"/>
    </source>
</evidence>
<keyword evidence="1" id="KW-0812">Transmembrane</keyword>
<protein>
    <submittedName>
        <fullName evidence="2">(Mediterranean fruit fly) hypothetical protein</fullName>
    </submittedName>
</protein>
<keyword evidence="1" id="KW-1133">Transmembrane helix</keyword>
<evidence type="ECO:0000256" key="1">
    <source>
        <dbReference type="SAM" id="Phobius"/>
    </source>
</evidence>
<organism evidence="2 3">
    <name type="scientific">Ceratitis capitata</name>
    <name type="common">Mediterranean fruit fly</name>
    <name type="synonym">Tephritis capitata</name>
    <dbReference type="NCBI Taxonomy" id="7213"/>
    <lineage>
        <taxon>Eukaryota</taxon>
        <taxon>Metazoa</taxon>
        <taxon>Ecdysozoa</taxon>
        <taxon>Arthropoda</taxon>
        <taxon>Hexapoda</taxon>
        <taxon>Insecta</taxon>
        <taxon>Pterygota</taxon>
        <taxon>Neoptera</taxon>
        <taxon>Endopterygota</taxon>
        <taxon>Diptera</taxon>
        <taxon>Brachycera</taxon>
        <taxon>Muscomorpha</taxon>
        <taxon>Tephritoidea</taxon>
        <taxon>Tephritidae</taxon>
        <taxon>Ceratitis</taxon>
        <taxon>Ceratitis</taxon>
    </lineage>
</organism>
<gene>
    <name evidence="2" type="ORF">CCAP1982_LOCUS20468</name>
</gene>
<sequence>MLVLPPFGYMLLGLHHLTAVAMSTNCQNATPVVVLVGVCAFIASHCYYRLLSRTAISLFLCARSTVYLYFNRRLVTDDANNNNKWNTLKIPKAVLQVVLEEEGARDNDGVRCFGSLIKVCVWVGSF</sequence>
<dbReference type="AlphaFoldDB" id="A0A811VBI3"/>
<evidence type="ECO:0000313" key="2">
    <source>
        <dbReference type="EMBL" id="CAD7012374.1"/>
    </source>
</evidence>